<reference evidence="1" key="2">
    <citation type="submission" date="2020-09" db="EMBL/GenBank/DDBJ databases">
        <authorList>
            <person name="Sun Q."/>
            <person name="Zhou Y."/>
        </authorList>
    </citation>
    <scope>NUCLEOTIDE SEQUENCE</scope>
    <source>
        <strain evidence="1">CGMCC 4.7403</strain>
    </source>
</reference>
<dbReference type="AlphaFoldDB" id="A0A919L4E3"/>
<evidence type="ECO:0000313" key="2">
    <source>
        <dbReference type="Proteomes" id="UP000603227"/>
    </source>
</evidence>
<gene>
    <name evidence="1" type="ORF">GCM10017771_05940</name>
</gene>
<organism evidence="1 2">
    <name type="scientific">Streptomyces capitiformicae</name>
    <dbReference type="NCBI Taxonomy" id="2014920"/>
    <lineage>
        <taxon>Bacteria</taxon>
        <taxon>Bacillati</taxon>
        <taxon>Actinomycetota</taxon>
        <taxon>Actinomycetes</taxon>
        <taxon>Kitasatosporales</taxon>
        <taxon>Streptomycetaceae</taxon>
        <taxon>Streptomyces</taxon>
    </lineage>
</organism>
<comment type="caution">
    <text evidence="1">The sequence shown here is derived from an EMBL/GenBank/DDBJ whole genome shotgun (WGS) entry which is preliminary data.</text>
</comment>
<protein>
    <submittedName>
        <fullName evidence="1">Uncharacterized protein</fullName>
    </submittedName>
</protein>
<sequence length="100" mass="10800">MTWTIERTPGRPVHRTEAGQLTLPLRLSRNGEHATDAELVLSLADAEHLHAALCRALDGQPAPPSAPDCRDAVPAADVVEAAHALSARVAEANRRSRRRL</sequence>
<evidence type="ECO:0000313" key="1">
    <source>
        <dbReference type="EMBL" id="GHH82256.1"/>
    </source>
</evidence>
<dbReference type="Proteomes" id="UP000603227">
    <property type="component" value="Unassembled WGS sequence"/>
</dbReference>
<dbReference type="EMBL" id="BNAT01000002">
    <property type="protein sequence ID" value="GHH82256.1"/>
    <property type="molecule type" value="Genomic_DNA"/>
</dbReference>
<name>A0A919L4E3_9ACTN</name>
<dbReference type="RefSeq" id="WP_189780784.1">
    <property type="nucleotide sequence ID" value="NZ_BNAT01000002.1"/>
</dbReference>
<reference evidence="1" key="1">
    <citation type="journal article" date="2014" name="Int. J. Syst. Evol. Microbiol.">
        <title>Complete genome sequence of Corynebacterium casei LMG S-19264T (=DSM 44701T), isolated from a smear-ripened cheese.</title>
        <authorList>
            <consortium name="US DOE Joint Genome Institute (JGI-PGF)"/>
            <person name="Walter F."/>
            <person name="Albersmeier A."/>
            <person name="Kalinowski J."/>
            <person name="Ruckert C."/>
        </authorList>
    </citation>
    <scope>NUCLEOTIDE SEQUENCE</scope>
    <source>
        <strain evidence="1">CGMCC 4.7403</strain>
    </source>
</reference>
<accession>A0A919L4E3</accession>
<keyword evidence="2" id="KW-1185">Reference proteome</keyword>
<proteinExistence type="predicted"/>